<evidence type="ECO:0000313" key="3">
    <source>
        <dbReference type="Proteomes" id="UP000026915"/>
    </source>
</evidence>
<dbReference type="InterPro" id="IPR012337">
    <property type="entry name" value="RNaseH-like_sf"/>
</dbReference>
<dbReference type="AlphaFoldDB" id="A0A061G6X4"/>
<evidence type="ECO:0000313" key="2">
    <source>
        <dbReference type="EMBL" id="EOY22774.1"/>
    </source>
</evidence>
<gene>
    <name evidence="2" type="ORF">TCM_014846</name>
</gene>
<evidence type="ECO:0000259" key="1">
    <source>
        <dbReference type="Pfam" id="PF13456"/>
    </source>
</evidence>
<dbReference type="InterPro" id="IPR044730">
    <property type="entry name" value="RNase_H-like_dom_plant"/>
</dbReference>
<proteinExistence type="predicted"/>
<dbReference type="Gramene" id="EOY22774">
    <property type="protein sequence ID" value="EOY22774"/>
    <property type="gene ID" value="TCM_014846"/>
</dbReference>
<dbReference type="GO" id="GO:0003676">
    <property type="term" value="F:nucleic acid binding"/>
    <property type="evidence" value="ECO:0007669"/>
    <property type="project" value="InterPro"/>
</dbReference>
<dbReference type="InterPro" id="IPR002156">
    <property type="entry name" value="RNaseH_domain"/>
</dbReference>
<name>A0A061G6X4_THECC</name>
<dbReference type="eggNOG" id="ENOG502SU30">
    <property type="taxonomic scope" value="Eukaryota"/>
</dbReference>
<reference evidence="2 3" key="1">
    <citation type="journal article" date="2013" name="Genome Biol.">
        <title>The genome sequence of the most widely cultivated cacao type and its use to identify candidate genes regulating pod color.</title>
        <authorList>
            <person name="Motamayor J.C."/>
            <person name="Mockaitis K."/>
            <person name="Schmutz J."/>
            <person name="Haiminen N."/>
            <person name="Iii D.L."/>
            <person name="Cornejo O."/>
            <person name="Findley S.D."/>
            <person name="Zheng P."/>
            <person name="Utro F."/>
            <person name="Royaert S."/>
            <person name="Saski C."/>
            <person name="Jenkins J."/>
            <person name="Podicheti R."/>
            <person name="Zhao M."/>
            <person name="Scheffler B.E."/>
            <person name="Stack J.C."/>
            <person name="Feltus F.A."/>
            <person name="Mustiga G.M."/>
            <person name="Amores F."/>
            <person name="Phillips W."/>
            <person name="Marelli J.P."/>
            <person name="May G.D."/>
            <person name="Shapiro H."/>
            <person name="Ma J."/>
            <person name="Bustamante C.D."/>
            <person name="Schnell R.J."/>
            <person name="Main D."/>
            <person name="Gilbert D."/>
            <person name="Parida L."/>
            <person name="Kuhn D.N."/>
        </authorList>
    </citation>
    <scope>NUCLEOTIDE SEQUENCE [LARGE SCALE GENOMIC DNA]</scope>
    <source>
        <strain evidence="3">cv. Matina 1-6</strain>
    </source>
</reference>
<dbReference type="HOGENOM" id="CLU_000680_21_2_1"/>
<feature type="domain" description="RNase H type-1" evidence="1">
    <location>
        <begin position="146"/>
        <end position="269"/>
    </location>
</feature>
<dbReference type="GO" id="GO:0004523">
    <property type="term" value="F:RNA-DNA hybrid ribonuclease activity"/>
    <property type="evidence" value="ECO:0007669"/>
    <property type="project" value="InterPro"/>
</dbReference>
<dbReference type="PANTHER" id="PTHR33033:SF121">
    <property type="entry name" value="POLYNUCLEOTIDYL TRANSFERASE, RIBONUCLEASE H-LIKE SUPERFAMILY PROTEIN"/>
    <property type="match status" value="1"/>
</dbReference>
<dbReference type="EMBL" id="CM001881">
    <property type="protein sequence ID" value="EOY22774.1"/>
    <property type="molecule type" value="Genomic_DNA"/>
</dbReference>
<keyword evidence="3" id="KW-1185">Reference proteome</keyword>
<dbReference type="CDD" id="cd06222">
    <property type="entry name" value="RNase_H_like"/>
    <property type="match status" value="1"/>
</dbReference>
<accession>A0A061G6X4</accession>
<sequence>MAPKYKIEKIWKYVWTELAPFKVEAFIWLLMHKKLVVTCLLNAKKRGKFRLVGGSCAVVNELFPLTSEPSLKNEVIFSGKEWNVDQCLDLVKVRVASWSNAEWPTDHFSIMDTNREPLARCQPRKNRKNIKNTLWTAPDERTLKFNIDGAAQECPRLVGIGGLLPNYKGEVKIIFCKHIGEADSNLAKYRTIMEAFAIFAVSKWKEDYSLLIESDSCNAIKWIKAPASAPWRLKKWTLQIERFKEIIGNWSIKHTKRDVNQRANRLAKDGVHLSHDILRVFE</sequence>
<dbReference type="PANTHER" id="PTHR33033">
    <property type="entry name" value="POLYNUCLEOTIDYL TRANSFERASE, RIBONUCLEASE H-LIKE SUPERFAMILY PROTEIN-RELATED"/>
    <property type="match status" value="1"/>
</dbReference>
<protein>
    <recommendedName>
        <fullName evidence="1">RNase H type-1 domain-containing protein</fullName>
    </recommendedName>
</protein>
<dbReference type="SUPFAM" id="SSF53098">
    <property type="entry name" value="Ribonuclease H-like"/>
    <property type="match status" value="1"/>
</dbReference>
<dbReference type="Proteomes" id="UP000026915">
    <property type="component" value="Chromosome 3"/>
</dbReference>
<dbReference type="InterPro" id="IPR036397">
    <property type="entry name" value="RNaseH_sf"/>
</dbReference>
<dbReference type="Gene3D" id="3.30.420.10">
    <property type="entry name" value="Ribonuclease H-like superfamily/Ribonuclease H"/>
    <property type="match status" value="1"/>
</dbReference>
<organism evidence="2 3">
    <name type="scientific">Theobroma cacao</name>
    <name type="common">Cacao</name>
    <name type="synonym">Cocoa</name>
    <dbReference type="NCBI Taxonomy" id="3641"/>
    <lineage>
        <taxon>Eukaryota</taxon>
        <taxon>Viridiplantae</taxon>
        <taxon>Streptophyta</taxon>
        <taxon>Embryophyta</taxon>
        <taxon>Tracheophyta</taxon>
        <taxon>Spermatophyta</taxon>
        <taxon>Magnoliopsida</taxon>
        <taxon>eudicotyledons</taxon>
        <taxon>Gunneridae</taxon>
        <taxon>Pentapetalae</taxon>
        <taxon>rosids</taxon>
        <taxon>malvids</taxon>
        <taxon>Malvales</taxon>
        <taxon>Malvaceae</taxon>
        <taxon>Byttnerioideae</taxon>
        <taxon>Theobroma</taxon>
    </lineage>
</organism>
<dbReference type="InParanoid" id="A0A061G6X4"/>
<dbReference type="Pfam" id="PF13456">
    <property type="entry name" value="RVT_3"/>
    <property type="match status" value="1"/>
</dbReference>